<dbReference type="GO" id="GO:0019305">
    <property type="term" value="P:dTDP-rhamnose biosynthetic process"/>
    <property type="evidence" value="ECO:0007669"/>
    <property type="project" value="UniProtKB-UniPathway"/>
</dbReference>
<comment type="caution">
    <text evidence="8">The sequence shown here is derived from an EMBL/GenBank/DDBJ whole genome shotgun (WGS) entry which is preliminary data.</text>
</comment>
<dbReference type="InterPro" id="IPR029903">
    <property type="entry name" value="RmlD-like-bd"/>
</dbReference>
<name>A0A432WD53_9GAMM</name>
<dbReference type="InterPro" id="IPR036291">
    <property type="entry name" value="NAD(P)-bd_dom_sf"/>
</dbReference>
<dbReference type="SUPFAM" id="SSF51735">
    <property type="entry name" value="NAD(P)-binding Rossmann-fold domains"/>
    <property type="match status" value="1"/>
</dbReference>
<dbReference type="GO" id="GO:0005829">
    <property type="term" value="C:cytosol"/>
    <property type="evidence" value="ECO:0007669"/>
    <property type="project" value="TreeGrafter"/>
</dbReference>
<evidence type="ECO:0000256" key="4">
    <source>
        <dbReference type="ARBA" id="ARBA00017099"/>
    </source>
</evidence>
<comment type="catalytic activity">
    <reaction evidence="5 6">
        <text>dTDP-beta-L-rhamnose + NADP(+) = dTDP-4-dehydro-beta-L-rhamnose + NADPH + H(+)</text>
        <dbReference type="Rhea" id="RHEA:21796"/>
        <dbReference type="ChEBI" id="CHEBI:15378"/>
        <dbReference type="ChEBI" id="CHEBI:57510"/>
        <dbReference type="ChEBI" id="CHEBI:57783"/>
        <dbReference type="ChEBI" id="CHEBI:58349"/>
        <dbReference type="ChEBI" id="CHEBI:62830"/>
        <dbReference type="EC" id="1.1.1.133"/>
    </reaction>
</comment>
<comment type="pathway">
    <text evidence="1 6">Carbohydrate biosynthesis; dTDP-L-rhamnose biosynthesis.</text>
</comment>
<dbReference type="EC" id="1.1.1.133" evidence="3 6"/>
<sequence>MTIEKTLLLGASGQLGHALLRELEPVREVLSPNRHELDLTDLESVETYLEQRQPDLILNAAGLTGTKKNEEKPQLAMRLNSELPRVLARYVRGRPNASLVHFSCVDVYGKPNQRERYCHEDDQANPLGIYAQTKLQGEQSIVSNCSNYLIFRLCSLYSDATKHAQTKPDPIVVGAPTSVRYVASTVVRTLNRIDRRVLKVVPGVYNLCSKGSADWQRFFREVSMQYNNPQLLQQEPSSKVVSLGTSVSVQKAEDNFCLFVPSWQAQLKSSLSK</sequence>
<evidence type="ECO:0000256" key="3">
    <source>
        <dbReference type="ARBA" id="ARBA00012929"/>
    </source>
</evidence>
<evidence type="ECO:0000313" key="9">
    <source>
        <dbReference type="Proteomes" id="UP000287823"/>
    </source>
</evidence>
<dbReference type="EMBL" id="PIPO01000006">
    <property type="protein sequence ID" value="RUO30324.1"/>
    <property type="molecule type" value="Genomic_DNA"/>
</dbReference>
<comment type="function">
    <text evidence="6">Catalyzes the reduction of dTDP-6-deoxy-L-lyxo-4-hexulose to yield dTDP-L-rhamnose.</text>
</comment>
<evidence type="ECO:0000256" key="6">
    <source>
        <dbReference type="RuleBase" id="RU364082"/>
    </source>
</evidence>
<dbReference type="Gene3D" id="3.40.50.720">
    <property type="entry name" value="NAD(P)-binding Rossmann-like Domain"/>
    <property type="match status" value="1"/>
</dbReference>
<protein>
    <recommendedName>
        <fullName evidence="4 6">dTDP-4-dehydrorhamnose reductase</fullName>
        <ecNumber evidence="3 6">1.1.1.133</ecNumber>
    </recommendedName>
</protein>
<evidence type="ECO:0000256" key="1">
    <source>
        <dbReference type="ARBA" id="ARBA00004781"/>
    </source>
</evidence>
<comment type="cofactor">
    <cofactor evidence="6">
        <name>Mg(2+)</name>
        <dbReference type="ChEBI" id="CHEBI:18420"/>
    </cofactor>
    <text evidence="6">Binds 1 Mg(2+) ion per monomer.</text>
</comment>
<dbReference type="InterPro" id="IPR005913">
    <property type="entry name" value="dTDP_dehydrorham_reduct"/>
</dbReference>
<organism evidence="8 9">
    <name type="scientific">Aliidiomarina soli</name>
    <dbReference type="NCBI Taxonomy" id="1928574"/>
    <lineage>
        <taxon>Bacteria</taxon>
        <taxon>Pseudomonadati</taxon>
        <taxon>Pseudomonadota</taxon>
        <taxon>Gammaproteobacteria</taxon>
        <taxon>Alteromonadales</taxon>
        <taxon>Idiomarinaceae</taxon>
        <taxon>Aliidiomarina</taxon>
    </lineage>
</organism>
<evidence type="ECO:0000259" key="7">
    <source>
        <dbReference type="Pfam" id="PF04321"/>
    </source>
</evidence>
<evidence type="ECO:0000256" key="2">
    <source>
        <dbReference type="ARBA" id="ARBA00010944"/>
    </source>
</evidence>
<comment type="similarity">
    <text evidence="2 6">Belongs to the dTDP-4-dehydrorhamnose reductase family.</text>
</comment>
<dbReference type="Pfam" id="PF04321">
    <property type="entry name" value="RmlD_sub_bind"/>
    <property type="match status" value="1"/>
</dbReference>
<dbReference type="Proteomes" id="UP000287823">
    <property type="component" value="Unassembled WGS sequence"/>
</dbReference>
<reference evidence="8 9" key="1">
    <citation type="journal article" date="2011" name="Front. Microbiol.">
        <title>Genomic signatures of strain selection and enhancement in Bacillus atrophaeus var. globigii, a historical biowarfare simulant.</title>
        <authorList>
            <person name="Gibbons H.S."/>
            <person name="Broomall S.M."/>
            <person name="McNew L.A."/>
            <person name="Daligault H."/>
            <person name="Chapman C."/>
            <person name="Bruce D."/>
            <person name="Karavis M."/>
            <person name="Krepps M."/>
            <person name="McGregor P.A."/>
            <person name="Hong C."/>
            <person name="Park K.H."/>
            <person name="Akmal A."/>
            <person name="Feldman A."/>
            <person name="Lin J.S."/>
            <person name="Chang W.E."/>
            <person name="Higgs B.W."/>
            <person name="Demirev P."/>
            <person name="Lindquist J."/>
            <person name="Liem A."/>
            <person name="Fochler E."/>
            <person name="Read T.D."/>
            <person name="Tapia R."/>
            <person name="Johnson S."/>
            <person name="Bishop-Lilly K.A."/>
            <person name="Detter C."/>
            <person name="Han C."/>
            <person name="Sozhamannan S."/>
            <person name="Rosenzweig C.N."/>
            <person name="Skowronski E.W."/>
        </authorList>
    </citation>
    <scope>NUCLEOTIDE SEQUENCE [LARGE SCALE GENOMIC DNA]</scope>
    <source>
        <strain evidence="8 9">Y4G10-17</strain>
    </source>
</reference>
<gene>
    <name evidence="8" type="ORF">CWE14_13215</name>
</gene>
<dbReference type="GO" id="GO:0009243">
    <property type="term" value="P:O antigen biosynthetic process"/>
    <property type="evidence" value="ECO:0007669"/>
    <property type="project" value="UniProtKB-UniPathway"/>
</dbReference>
<keyword evidence="6" id="KW-0560">Oxidoreductase</keyword>
<keyword evidence="9" id="KW-1185">Reference proteome</keyword>
<dbReference type="UniPathway" id="UPA00124"/>
<dbReference type="UniPathway" id="UPA00281"/>
<evidence type="ECO:0000256" key="5">
    <source>
        <dbReference type="ARBA" id="ARBA00048200"/>
    </source>
</evidence>
<dbReference type="PANTHER" id="PTHR10491">
    <property type="entry name" value="DTDP-4-DEHYDRORHAMNOSE REDUCTASE"/>
    <property type="match status" value="1"/>
</dbReference>
<dbReference type="RefSeq" id="WP_126799807.1">
    <property type="nucleotide sequence ID" value="NZ_PIPO01000006.1"/>
</dbReference>
<accession>A0A432WD53</accession>
<evidence type="ECO:0000313" key="8">
    <source>
        <dbReference type="EMBL" id="RUO30324.1"/>
    </source>
</evidence>
<proteinExistence type="inferred from homology"/>
<dbReference type="GO" id="GO:0008831">
    <property type="term" value="F:dTDP-4-dehydrorhamnose reductase activity"/>
    <property type="evidence" value="ECO:0007669"/>
    <property type="project" value="UniProtKB-EC"/>
</dbReference>
<dbReference type="AlphaFoldDB" id="A0A432WD53"/>
<feature type="domain" description="RmlD-like substrate binding" evidence="7">
    <location>
        <begin position="5"/>
        <end position="271"/>
    </location>
</feature>
<dbReference type="PANTHER" id="PTHR10491:SF4">
    <property type="entry name" value="METHIONINE ADENOSYLTRANSFERASE 2 SUBUNIT BETA"/>
    <property type="match status" value="1"/>
</dbReference>
<keyword evidence="6" id="KW-0521">NADP</keyword>